<evidence type="ECO:0000313" key="1">
    <source>
        <dbReference type="EMBL" id="KQC30519.1"/>
    </source>
</evidence>
<dbReference type="PATRIC" id="fig|1547436.3.peg.2488"/>
<gene>
    <name evidence="1" type="ORF">AAY42_12040</name>
</gene>
<dbReference type="SUPFAM" id="SSF51004">
    <property type="entry name" value="C-terminal (heme d1) domain of cytochrome cd1-nitrite reductase"/>
    <property type="match status" value="1"/>
</dbReference>
<dbReference type="InterPro" id="IPR027589">
    <property type="entry name" value="Choice_anch_B"/>
</dbReference>
<dbReference type="InterPro" id="IPR011048">
    <property type="entry name" value="Haem_d1_sf"/>
</dbReference>
<dbReference type="STRING" id="346185.AAY42_12040"/>
<dbReference type="GO" id="GO:0005576">
    <property type="term" value="C:extracellular region"/>
    <property type="evidence" value="ECO:0007669"/>
    <property type="project" value="TreeGrafter"/>
</dbReference>
<dbReference type="EMBL" id="LCTZ01000002">
    <property type="protein sequence ID" value="KQC30519.1"/>
    <property type="molecule type" value="Genomic_DNA"/>
</dbReference>
<organism evidence="1 2">
    <name type="scientific">Flagellimonas eckloniae</name>
    <dbReference type="NCBI Taxonomy" id="346185"/>
    <lineage>
        <taxon>Bacteria</taxon>
        <taxon>Pseudomonadati</taxon>
        <taxon>Bacteroidota</taxon>
        <taxon>Flavobacteriia</taxon>
        <taxon>Flavobacteriales</taxon>
        <taxon>Flavobacteriaceae</taxon>
        <taxon>Flagellimonas</taxon>
    </lineage>
</organism>
<reference evidence="1 2" key="1">
    <citation type="submission" date="2015-04" db="EMBL/GenBank/DDBJ databases">
        <title>Complete genome of flavobacterium.</title>
        <authorList>
            <person name="Kwon Y.M."/>
            <person name="Kim S.-J."/>
        </authorList>
    </citation>
    <scope>NUCLEOTIDE SEQUENCE [LARGE SCALE GENOMIC DNA]</scope>
    <source>
        <strain evidence="1 2">DK169</strain>
    </source>
</reference>
<accession>A0A0Q0XNA9</accession>
<dbReference type="OrthoDB" id="9815940at2"/>
<proteinExistence type="predicted"/>
<dbReference type="RefSeq" id="WP_055395528.1">
    <property type="nucleotide sequence ID" value="NZ_LCTZ01000002.1"/>
</dbReference>
<dbReference type="InterPro" id="IPR013211">
    <property type="entry name" value="LVIVD"/>
</dbReference>
<dbReference type="Pfam" id="PF08309">
    <property type="entry name" value="LVIVD"/>
    <property type="match status" value="1"/>
</dbReference>
<dbReference type="PANTHER" id="PTHR38787">
    <property type="entry name" value="REGULATORY P DOMAIN-CONTAINING PROTEIN"/>
    <property type="match status" value="1"/>
</dbReference>
<evidence type="ECO:0000313" key="2">
    <source>
        <dbReference type="Proteomes" id="UP000050827"/>
    </source>
</evidence>
<dbReference type="PANTHER" id="PTHR38787:SF3">
    <property type="entry name" value="REGULATORY P DOMAIN-CONTAINING PROTEIN"/>
    <property type="match status" value="1"/>
</dbReference>
<protein>
    <submittedName>
        <fullName evidence="1">Regulator</fullName>
    </submittedName>
</protein>
<comment type="caution">
    <text evidence="1">The sequence shown here is derived from an EMBL/GenBank/DDBJ whole genome shotgun (WGS) entry which is preliminary data.</text>
</comment>
<name>A0A0Q0XNA9_9FLAO</name>
<keyword evidence="2" id="KW-1185">Reference proteome</keyword>
<sequence length="418" mass="45820">MLRPTLLVLIGVFMVFGCSSDNSLSSETEPDLTDDVNIGTGEVTLGQTPCQGGTASIYPCNGYDLLFQMDLDAFAGGEGNDIWGWTDTVNSREYALIGLDNGTAFVDITDTTNPVYLGKLLTATVSSGWRDVKVYGNHAFIVSEAANHGIQVFDLTKLRNVTDPPQLFTEDARYTGIGNAHNIVINEDIGFAYPVGTARNDDFNGGVHFIDIQNPTSPNEIGGYGDNGYTHDAQVITYSGPDTDYTGREIFIGANEDQIAIADITDKASPTEIATLGYGNIAYTHQGWFTEDHRYFILGDELDEIMFGFNSRTLVFDMSDLDNPVLHTTYIGPTSAIDHNGYVLGDEFFLANYTAGMRVLDISDIENQSITEKAFFDTYPSNNTARFDGVWSVYPFFESGKIIINDINSGFFVVQKSN</sequence>
<dbReference type="PROSITE" id="PS51257">
    <property type="entry name" value="PROKAR_LIPOPROTEIN"/>
    <property type="match status" value="1"/>
</dbReference>
<dbReference type="NCBIfam" id="TIGR04312">
    <property type="entry name" value="choice_anch_B"/>
    <property type="match status" value="1"/>
</dbReference>
<dbReference type="Proteomes" id="UP000050827">
    <property type="component" value="Unassembled WGS sequence"/>
</dbReference>
<dbReference type="AlphaFoldDB" id="A0A0Q0XNA9"/>